<dbReference type="InterPro" id="IPR001633">
    <property type="entry name" value="EAL_dom"/>
</dbReference>
<comment type="caution">
    <text evidence="13">The sequence shown here is derived from an EMBL/GenBank/DDBJ whole genome shotgun (WGS) entry which is preliminary data.</text>
</comment>
<dbReference type="SUPFAM" id="SSF141868">
    <property type="entry name" value="EAL domain-like"/>
    <property type="match status" value="1"/>
</dbReference>
<keyword evidence="4" id="KW-0973">c-di-GMP</keyword>
<evidence type="ECO:0000313" key="15">
    <source>
        <dbReference type="Proteomes" id="UP000533533"/>
    </source>
</evidence>
<evidence type="ECO:0000313" key="14">
    <source>
        <dbReference type="Proteomes" id="UP000247772"/>
    </source>
</evidence>
<dbReference type="InterPro" id="IPR050706">
    <property type="entry name" value="Cyclic-di-GMP_PDE-like"/>
</dbReference>
<dbReference type="CDD" id="cd01948">
    <property type="entry name" value="EAL"/>
    <property type="match status" value="1"/>
</dbReference>
<dbReference type="Proteomes" id="UP000247772">
    <property type="component" value="Unassembled WGS sequence"/>
</dbReference>
<gene>
    <name evidence="13" type="ORF">C7410_105114</name>
    <name evidence="12" type="ORF">FHX59_001232</name>
</gene>
<dbReference type="PROSITE" id="PS50883">
    <property type="entry name" value="EAL"/>
    <property type="match status" value="1"/>
</dbReference>
<dbReference type="AlphaFoldDB" id="A0A2U1AMJ7"/>
<evidence type="ECO:0000256" key="1">
    <source>
        <dbReference type="ARBA" id="ARBA00004651"/>
    </source>
</evidence>
<dbReference type="EC" id="3.1.4.52" evidence="2"/>
<proteinExistence type="predicted"/>
<comment type="subcellular location">
    <subcellularLocation>
        <location evidence="1">Cell membrane</location>
        <topology evidence="1">Multi-pass membrane protein</topology>
    </subcellularLocation>
</comment>
<dbReference type="GO" id="GO:0005886">
    <property type="term" value="C:plasma membrane"/>
    <property type="evidence" value="ECO:0007669"/>
    <property type="project" value="UniProtKB-SubCell"/>
</dbReference>
<dbReference type="OrthoDB" id="9813903at2"/>
<dbReference type="Pfam" id="PF12792">
    <property type="entry name" value="CSS-motif"/>
    <property type="match status" value="1"/>
</dbReference>
<dbReference type="RefSeq" id="WP_110382683.1">
    <property type="nucleotide sequence ID" value="NZ_JACHVZ010000003.1"/>
</dbReference>
<evidence type="ECO:0000256" key="4">
    <source>
        <dbReference type="ARBA" id="ARBA00022636"/>
    </source>
</evidence>
<evidence type="ECO:0000256" key="5">
    <source>
        <dbReference type="ARBA" id="ARBA00022692"/>
    </source>
</evidence>
<protein>
    <recommendedName>
        <fullName evidence="2">cyclic-guanylate-specific phosphodiesterase</fullName>
        <ecNumber evidence="2">3.1.4.52</ecNumber>
    </recommendedName>
</protein>
<sequence length="534" mass="57894">MTKPAPWSPVRKSRFSGLTPALTAIVALVCAASLLLLAVAAGVREGDKSIRRREGLIAQDMVSAIEHILDSVLTAQSGAFAALPGQPCERVARQLAELRTHVRYVRGINLVANGRLYCSSALGPYDLALAPFFAPVPASTAITLIGGSPWQAHVPVMPLYVPTGQHVGLLYVIESAYLTDALAHGIRYGAGRVTLSVPGAAAIDDRGALLAAGDPARHAGARAMSSHWGFAVDVAFAASAYHDARWKYGLRFGAAALLVDLLIGAAWLIAFAPRRLLLSAVRRGLRHGQFHVVYQPVVELSTGRVSGAEALIRWTHPKFGAVSPTVFMGDVEGSRLLGPVTRFVLERATTEMVRATSVRPFHLAVNVAPLDFERKDFVADVLGVVDSLPPNVILILEVTERFLLEQIARTEAVFETLKARGVKFAIDDFGTHHSNLDTLGRFPFDYVKIDGQFVRQLERRGDQLVKGIVALACHFGMEIIAEGVETEAQHEMLQRLGIRYAQGYFYRRPGSAASIAEMQRDASLVRYAVSTPVR</sequence>
<dbReference type="Pfam" id="PF00563">
    <property type="entry name" value="EAL"/>
    <property type="match status" value="1"/>
</dbReference>
<dbReference type="Proteomes" id="UP000533533">
    <property type="component" value="Unassembled WGS sequence"/>
</dbReference>
<evidence type="ECO:0000313" key="12">
    <source>
        <dbReference type="EMBL" id="MBB2926823.1"/>
    </source>
</evidence>
<accession>A0A2U1AMJ7</accession>
<name>A0A2U1AMJ7_9BURK</name>
<keyword evidence="6" id="KW-0378">Hydrolase</keyword>
<evidence type="ECO:0000256" key="7">
    <source>
        <dbReference type="ARBA" id="ARBA00022989"/>
    </source>
</evidence>
<dbReference type="PANTHER" id="PTHR33121:SF70">
    <property type="entry name" value="SIGNALING PROTEIN YKOW"/>
    <property type="match status" value="1"/>
</dbReference>
<dbReference type="InterPro" id="IPR035919">
    <property type="entry name" value="EAL_sf"/>
</dbReference>
<evidence type="ECO:0000256" key="2">
    <source>
        <dbReference type="ARBA" id="ARBA00012282"/>
    </source>
</evidence>
<evidence type="ECO:0000256" key="9">
    <source>
        <dbReference type="ARBA" id="ARBA00034290"/>
    </source>
</evidence>
<evidence type="ECO:0000313" key="13">
    <source>
        <dbReference type="EMBL" id="PYE24889.1"/>
    </source>
</evidence>
<keyword evidence="7 10" id="KW-1133">Transmembrane helix</keyword>
<organism evidence="13 14">
    <name type="scientific">Paraburkholderia silvatlantica</name>
    <dbReference type="NCBI Taxonomy" id="321895"/>
    <lineage>
        <taxon>Bacteria</taxon>
        <taxon>Pseudomonadati</taxon>
        <taxon>Pseudomonadota</taxon>
        <taxon>Betaproteobacteria</taxon>
        <taxon>Burkholderiales</taxon>
        <taxon>Burkholderiaceae</taxon>
        <taxon>Paraburkholderia</taxon>
    </lineage>
</organism>
<dbReference type="GO" id="GO:0071111">
    <property type="term" value="F:cyclic-guanylate-specific phosphodiesterase activity"/>
    <property type="evidence" value="ECO:0007669"/>
    <property type="project" value="UniProtKB-EC"/>
</dbReference>
<dbReference type="PANTHER" id="PTHR33121">
    <property type="entry name" value="CYCLIC DI-GMP PHOSPHODIESTERASE PDEF"/>
    <property type="match status" value="1"/>
</dbReference>
<evidence type="ECO:0000256" key="10">
    <source>
        <dbReference type="SAM" id="Phobius"/>
    </source>
</evidence>
<feature type="transmembrane region" description="Helical" evidence="10">
    <location>
        <begin position="20"/>
        <end position="43"/>
    </location>
</feature>
<evidence type="ECO:0000256" key="3">
    <source>
        <dbReference type="ARBA" id="ARBA00022475"/>
    </source>
</evidence>
<evidence type="ECO:0000259" key="11">
    <source>
        <dbReference type="PROSITE" id="PS50883"/>
    </source>
</evidence>
<dbReference type="SMART" id="SM00052">
    <property type="entry name" value="EAL"/>
    <property type="match status" value="1"/>
</dbReference>
<evidence type="ECO:0000256" key="8">
    <source>
        <dbReference type="ARBA" id="ARBA00023136"/>
    </source>
</evidence>
<dbReference type="InterPro" id="IPR024744">
    <property type="entry name" value="CSS-motif_dom"/>
</dbReference>
<keyword evidence="8 10" id="KW-0472">Membrane</keyword>
<evidence type="ECO:0000256" key="6">
    <source>
        <dbReference type="ARBA" id="ARBA00022801"/>
    </source>
</evidence>
<dbReference type="Gene3D" id="3.20.20.450">
    <property type="entry name" value="EAL domain"/>
    <property type="match status" value="1"/>
</dbReference>
<keyword evidence="15" id="KW-1185">Reference proteome</keyword>
<keyword evidence="3" id="KW-1003">Cell membrane</keyword>
<dbReference type="EMBL" id="QJSQ01000005">
    <property type="protein sequence ID" value="PYE24889.1"/>
    <property type="molecule type" value="Genomic_DNA"/>
</dbReference>
<comment type="catalytic activity">
    <reaction evidence="9">
        <text>3',3'-c-di-GMP + H2O = 5'-phosphoguanylyl(3'-&gt;5')guanosine + H(+)</text>
        <dbReference type="Rhea" id="RHEA:24902"/>
        <dbReference type="ChEBI" id="CHEBI:15377"/>
        <dbReference type="ChEBI" id="CHEBI:15378"/>
        <dbReference type="ChEBI" id="CHEBI:58754"/>
        <dbReference type="ChEBI" id="CHEBI:58805"/>
        <dbReference type="EC" id="3.1.4.52"/>
    </reaction>
</comment>
<feature type="transmembrane region" description="Helical" evidence="10">
    <location>
        <begin position="252"/>
        <end position="272"/>
    </location>
</feature>
<keyword evidence="5 10" id="KW-0812">Transmembrane</keyword>
<feature type="domain" description="EAL" evidence="11">
    <location>
        <begin position="274"/>
        <end position="523"/>
    </location>
</feature>
<dbReference type="EMBL" id="JACHVZ010000003">
    <property type="protein sequence ID" value="MBB2926823.1"/>
    <property type="molecule type" value="Genomic_DNA"/>
</dbReference>
<reference evidence="13 14" key="1">
    <citation type="submission" date="2018-06" db="EMBL/GenBank/DDBJ databases">
        <title>Genomic Encyclopedia of Type Strains, Phase IV (KMG-V): Genome sequencing to study the core and pangenomes of soil and plant-associated prokaryotes.</title>
        <authorList>
            <person name="Whitman W."/>
        </authorList>
    </citation>
    <scope>NUCLEOTIDE SEQUENCE [LARGE SCALE GENOMIC DNA]</scope>
    <source>
        <strain evidence="13 14">SRCL-318</strain>
        <strain evidence="12 15">SRMrh-85</strain>
    </source>
</reference>